<dbReference type="Gene3D" id="3.40.630.30">
    <property type="match status" value="1"/>
</dbReference>
<gene>
    <name evidence="1" type="ORF">ruthe_01886</name>
</gene>
<dbReference type="STRING" id="1123069.ruthe_01886"/>
<dbReference type="Proteomes" id="UP000015346">
    <property type="component" value="Unassembled WGS sequence"/>
</dbReference>
<proteinExistence type="predicted"/>
<name>S9SF26_9RHOB</name>
<dbReference type="HOGENOM" id="CLU_036032_1_0_5"/>
<dbReference type="Pfam" id="PF04339">
    <property type="entry name" value="FemAB_like"/>
    <property type="match status" value="1"/>
</dbReference>
<reference evidence="1 2" key="1">
    <citation type="journal article" date="2013" name="Stand. Genomic Sci.">
        <title>Genome sequence of the reddish-pigmented Rubellimicrobium thermophilum type strain (DSM 16684(T)), a member of the Roseobacter clade.</title>
        <authorList>
            <person name="Fiebig A."/>
            <person name="Riedel T."/>
            <person name="Gronow S."/>
            <person name="Petersen J."/>
            <person name="Klenk H.P."/>
            <person name="Goker M."/>
        </authorList>
    </citation>
    <scope>NUCLEOTIDE SEQUENCE [LARGE SCALE GENOMIC DNA]</scope>
    <source>
        <strain evidence="1 2">DSM 16684</strain>
    </source>
</reference>
<keyword evidence="2" id="KW-1185">Reference proteome</keyword>
<evidence type="ECO:0000313" key="1">
    <source>
        <dbReference type="EMBL" id="EPX84889.1"/>
    </source>
</evidence>
<dbReference type="SUPFAM" id="SSF55729">
    <property type="entry name" value="Acyl-CoA N-acyltransferases (Nat)"/>
    <property type="match status" value="1"/>
</dbReference>
<comment type="caution">
    <text evidence="1">The sequence shown here is derived from an EMBL/GenBank/DDBJ whole genome shotgun (WGS) entry which is preliminary data.</text>
</comment>
<protein>
    <submittedName>
        <fullName evidence="1">Uncharacterized protein putative in bacteria</fullName>
    </submittedName>
</protein>
<dbReference type="OrthoDB" id="9776898at2"/>
<dbReference type="AlphaFoldDB" id="S9SF26"/>
<dbReference type="InterPro" id="IPR007434">
    <property type="entry name" value="FemAB-like"/>
</dbReference>
<dbReference type="PANTHER" id="PTHR47017:SF1">
    <property type="entry name" value="ACYL-COA"/>
    <property type="match status" value="1"/>
</dbReference>
<dbReference type="PATRIC" id="fig|1123069.3.peg.1854"/>
<dbReference type="PANTHER" id="PTHR47017">
    <property type="entry name" value="ACYL-COA"/>
    <property type="match status" value="1"/>
</dbReference>
<dbReference type="RefSeq" id="WP_021097973.1">
    <property type="nucleotide sequence ID" value="NZ_KE557321.1"/>
</dbReference>
<dbReference type="EMBL" id="AOLV01000019">
    <property type="protein sequence ID" value="EPX84889.1"/>
    <property type="molecule type" value="Genomic_DNA"/>
</dbReference>
<accession>S9SF26</accession>
<evidence type="ECO:0000313" key="2">
    <source>
        <dbReference type="Proteomes" id="UP000015346"/>
    </source>
</evidence>
<dbReference type="InterPro" id="IPR016181">
    <property type="entry name" value="Acyl_CoA_acyltransferase"/>
</dbReference>
<sequence length="393" mass="43206">MSLSARLHSSITEIPAAEWDACAAPETADGGRPLDPFTTHRFLLALEDSGSVGPGTGWMPCHLALRQDGRLIGVVPLYAKAHSQGEYIFDWAWAEAFERAGGRYYPKLQAAVPFTPVTGRRFLAAPGTAPEALISAALRAAGQLGVSSLHATFCTAAEAQTGTTLGLLSRASHQFHWFDEGFGDFAGFLDSLSSRKRKAIRRERAAAQAGVDAILALTGPALEAAHWDAMWRFYQDTGRRKWGRPYLTRRFFDLAAERLVDDVLLFLAMKDGRPVAGALNWIGREALYGRYWGCTADIPFLHFELCYHQAIDWALAHGLPRVEAGAQGEHKLARGYRPVETHSLHWIADPRFRAAVADFLIRERQAVAEETAILTAFGPFRRGPRPGAAPDQD</sequence>
<organism evidence="1 2">
    <name type="scientific">Rubellimicrobium thermophilum DSM 16684</name>
    <dbReference type="NCBI Taxonomy" id="1123069"/>
    <lineage>
        <taxon>Bacteria</taxon>
        <taxon>Pseudomonadati</taxon>
        <taxon>Pseudomonadota</taxon>
        <taxon>Alphaproteobacteria</taxon>
        <taxon>Rhodobacterales</taxon>
        <taxon>Roseobacteraceae</taxon>
        <taxon>Rubellimicrobium</taxon>
    </lineage>
</organism>